<organism evidence="2 5">
    <name type="scientific">Didymodactylos carnosus</name>
    <dbReference type="NCBI Taxonomy" id="1234261"/>
    <lineage>
        <taxon>Eukaryota</taxon>
        <taxon>Metazoa</taxon>
        <taxon>Spiralia</taxon>
        <taxon>Gnathifera</taxon>
        <taxon>Rotifera</taxon>
        <taxon>Eurotatoria</taxon>
        <taxon>Bdelloidea</taxon>
        <taxon>Philodinida</taxon>
        <taxon>Philodinidae</taxon>
        <taxon>Didymodactylos</taxon>
    </lineage>
</organism>
<evidence type="ECO:0000313" key="4">
    <source>
        <dbReference type="EMBL" id="CAF4016815.1"/>
    </source>
</evidence>
<proteinExistence type="predicted"/>
<dbReference type="Proteomes" id="UP000663829">
    <property type="component" value="Unassembled WGS sequence"/>
</dbReference>
<evidence type="ECO:0000313" key="5">
    <source>
        <dbReference type="Proteomes" id="UP000663829"/>
    </source>
</evidence>
<keyword evidence="5" id="KW-1185">Reference proteome</keyword>
<evidence type="ECO:0000313" key="1">
    <source>
        <dbReference type="EMBL" id="CAF1120768.1"/>
    </source>
</evidence>
<dbReference type="EMBL" id="CAJNOQ010010328">
    <property type="protein sequence ID" value="CAF1248766.1"/>
    <property type="molecule type" value="Genomic_DNA"/>
</dbReference>
<dbReference type="EMBL" id="CAJOBA010017227">
    <property type="protein sequence ID" value="CAF3894573.1"/>
    <property type="molecule type" value="Genomic_DNA"/>
</dbReference>
<evidence type="ECO:0000313" key="2">
    <source>
        <dbReference type="EMBL" id="CAF1248766.1"/>
    </source>
</evidence>
<accession>A0A815A1E0</accession>
<gene>
    <name evidence="2" type="ORF">GPM918_LOCUS26026</name>
    <name evidence="1" type="ORF">OVA965_LOCUS20168</name>
    <name evidence="4" type="ORF">SRO942_LOCUS26109</name>
    <name evidence="3" type="ORF">TMI583_LOCUS20465</name>
</gene>
<sequence>MGITNNGHINQLSNRVTELEQAVRRDQSMFLQQQTTILEMQETSIKVVKKLDTISTNLYVLGEILEHALELEKNVRQTVDDMTVHALQKDMIDSYNIIRLSIEDIGNNKLNFNYLQQHEQAILFEFIYSKIKNSLPNGLAISISNLIPKLIVQLVVSFVPGGDQAYDYSLKTLKLHPKNAHLKDDLFPDYLGNIVVRNYIFVPSDEFTLYQVHPMPLFISNNTVIQLDRIPALIALSSSGEYMEWSKPPSNIECSLGTYSFCRLPPLTYDHIPQPCLRDLLTTNDTSGCTTVKLTLHSP</sequence>
<evidence type="ECO:0000313" key="3">
    <source>
        <dbReference type="EMBL" id="CAF3894573.1"/>
    </source>
</evidence>
<dbReference type="Proteomes" id="UP000677228">
    <property type="component" value="Unassembled WGS sequence"/>
</dbReference>
<dbReference type="Proteomes" id="UP000682733">
    <property type="component" value="Unassembled WGS sequence"/>
</dbReference>
<dbReference type="Proteomes" id="UP000681722">
    <property type="component" value="Unassembled WGS sequence"/>
</dbReference>
<reference evidence="2" key="1">
    <citation type="submission" date="2021-02" db="EMBL/GenBank/DDBJ databases">
        <authorList>
            <person name="Nowell W R."/>
        </authorList>
    </citation>
    <scope>NUCLEOTIDE SEQUENCE</scope>
</reference>
<protein>
    <submittedName>
        <fullName evidence="2">Uncharacterized protein</fullName>
    </submittedName>
</protein>
<dbReference type="AlphaFoldDB" id="A0A815A1E0"/>
<dbReference type="EMBL" id="CAJNOK010010636">
    <property type="protein sequence ID" value="CAF1120768.1"/>
    <property type="molecule type" value="Genomic_DNA"/>
</dbReference>
<dbReference type="OrthoDB" id="10140352at2759"/>
<comment type="caution">
    <text evidence="2">The sequence shown here is derived from an EMBL/GenBank/DDBJ whole genome shotgun (WGS) entry which is preliminary data.</text>
</comment>
<name>A0A815A1E0_9BILA</name>
<dbReference type="EMBL" id="CAJOBC010013652">
    <property type="protein sequence ID" value="CAF4016815.1"/>
    <property type="molecule type" value="Genomic_DNA"/>
</dbReference>